<evidence type="ECO:0000256" key="1">
    <source>
        <dbReference type="SAM" id="Phobius"/>
    </source>
</evidence>
<keyword evidence="1" id="KW-0472">Membrane</keyword>
<feature type="transmembrane region" description="Helical" evidence="1">
    <location>
        <begin position="28"/>
        <end position="44"/>
    </location>
</feature>
<keyword evidence="3" id="KW-1185">Reference proteome</keyword>
<organism evidence="2 3">
    <name type="scientific">Candidatus Nanopelagicus hibericus</name>
    <dbReference type="NCBI Taxonomy" id="1884915"/>
    <lineage>
        <taxon>Bacteria</taxon>
        <taxon>Bacillati</taxon>
        <taxon>Actinomycetota</taxon>
        <taxon>Actinomycetes</taxon>
        <taxon>Candidatus Nanopelagicales</taxon>
        <taxon>Candidatus Nanopelagicaceae</taxon>
        <taxon>Candidatus Nanopelagicus</taxon>
    </lineage>
</organism>
<keyword evidence="1" id="KW-0812">Transmembrane</keyword>
<gene>
    <name evidence="2" type="ORF">B1s21160_04115</name>
</gene>
<reference evidence="2 3" key="1">
    <citation type="submission" date="2016-07" db="EMBL/GenBank/DDBJ databases">
        <title>High microdiversification within the ubiquitous acI lineage of Actinobacteria.</title>
        <authorList>
            <person name="Neuenschwander S.M."/>
            <person name="Salcher M."/>
            <person name="Ghai R."/>
            <person name="Pernthaler J."/>
        </authorList>
    </citation>
    <scope>NUCLEOTIDE SEQUENCE [LARGE SCALE GENOMIC DNA]</scope>
    <source>
        <strain evidence="2">MMS-21-160</strain>
    </source>
</reference>
<dbReference type="OrthoDB" id="9867639at2"/>
<dbReference type="EMBL" id="CP016771">
    <property type="protein sequence ID" value="ASY13503.1"/>
    <property type="molecule type" value="Genomic_DNA"/>
</dbReference>
<proteinExistence type="predicted"/>
<sequence>MYTINLISIPVVLFIAWAKGRGLIRWALIAYLFGFWSLILLFLVKNRPIKLYQTPQFLKDVVTARAFEKRLKKIKYPLDLQKEI</sequence>
<evidence type="ECO:0000313" key="2">
    <source>
        <dbReference type="EMBL" id="ASY13503.1"/>
    </source>
</evidence>
<keyword evidence="1" id="KW-1133">Transmembrane helix</keyword>
<dbReference type="RefSeq" id="WP_041887783.1">
    <property type="nucleotide sequence ID" value="NZ_CP016771.1"/>
</dbReference>
<accession>A0A249K9N1</accession>
<protein>
    <submittedName>
        <fullName evidence="2">Uncharacterized protein</fullName>
    </submittedName>
</protein>
<dbReference type="Proteomes" id="UP000217171">
    <property type="component" value="Chromosome"/>
</dbReference>
<dbReference type="AlphaFoldDB" id="A0A249K9N1"/>
<name>A0A249K9N1_9ACTN</name>
<evidence type="ECO:0000313" key="3">
    <source>
        <dbReference type="Proteomes" id="UP000217171"/>
    </source>
</evidence>
<dbReference type="KEGG" id="nhi:B1s21160_04115"/>